<proteinExistence type="predicted"/>
<evidence type="ECO:0000313" key="2">
    <source>
        <dbReference type="EMBL" id="GMF58704.1"/>
    </source>
</evidence>
<name>A0A9W6YCK8_9STRA</name>
<reference evidence="2" key="1">
    <citation type="submission" date="2023-04" db="EMBL/GenBank/DDBJ databases">
        <title>Phytophthora fragariaefolia NBRC 109709.</title>
        <authorList>
            <person name="Ichikawa N."/>
            <person name="Sato H."/>
            <person name="Tonouchi N."/>
        </authorList>
    </citation>
    <scope>NUCLEOTIDE SEQUENCE</scope>
    <source>
        <strain evidence="2">NBRC 109709</strain>
    </source>
</reference>
<comment type="caution">
    <text evidence="2">The sequence shown here is derived from an EMBL/GenBank/DDBJ whole genome shotgun (WGS) entry which is preliminary data.</text>
</comment>
<feature type="region of interest" description="Disordered" evidence="1">
    <location>
        <begin position="170"/>
        <end position="189"/>
    </location>
</feature>
<gene>
    <name evidence="2" type="ORF">Pfra01_002528700</name>
</gene>
<evidence type="ECO:0000313" key="3">
    <source>
        <dbReference type="Proteomes" id="UP001165121"/>
    </source>
</evidence>
<accession>A0A9W6YCK8</accession>
<sequence>MNRKLTRSEQTWTTLKTALLRRYGERLDIAAAEWRVNQFQMMLGETYADFAARLSDATSRNPVAERVMLAQFCHCLNLTVKNAELRAAVGEGAQLPMNGTTGQTMLIPGVGGTGLSLDTTVTIQMATAGGDAGTFALFMNPQGVWNKFSDTWGVPKGRRWDGKLWAETTRKERKSSAEPEARSQWSSWLDRQEVQGDAVGSVLEQM</sequence>
<evidence type="ECO:0000256" key="1">
    <source>
        <dbReference type="SAM" id="MobiDB-lite"/>
    </source>
</evidence>
<keyword evidence="3" id="KW-1185">Reference proteome</keyword>
<dbReference type="Proteomes" id="UP001165121">
    <property type="component" value="Unassembled WGS sequence"/>
</dbReference>
<protein>
    <submittedName>
        <fullName evidence="2">Unnamed protein product</fullName>
    </submittedName>
</protein>
<dbReference type="AlphaFoldDB" id="A0A9W6YCK8"/>
<organism evidence="2 3">
    <name type="scientific">Phytophthora fragariaefolia</name>
    <dbReference type="NCBI Taxonomy" id="1490495"/>
    <lineage>
        <taxon>Eukaryota</taxon>
        <taxon>Sar</taxon>
        <taxon>Stramenopiles</taxon>
        <taxon>Oomycota</taxon>
        <taxon>Peronosporomycetes</taxon>
        <taxon>Peronosporales</taxon>
        <taxon>Peronosporaceae</taxon>
        <taxon>Phytophthora</taxon>
    </lineage>
</organism>
<feature type="compositionally biased region" description="Basic and acidic residues" evidence="1">
    <location>
        <begin position="170"/>
        <end position="181"/>
    </location>
</feature>
<dbReference type="EMBL" id="BSXT01004716">
    <property type="protein sequence ID" value="GMF58704.1"/>
    <property type="molecule type" value="Genomic_DNA"/>
</dbReference>